<evidence type="ECO:0000313" key="3">
    <source>
        <dbReference type="EMBL" id="MDJ1168813.1"/>
    </source>
</evidence>
<reference evidence="3 4" key="1">
    <citation type="submission" date="2023-01" db="EMBL/GenBank/DDBJ databases">
        <title>Novel diversity within Roseofilum (Cyanobacteria; Desertifilaceae) from marine benthic mats with descriptions of four novel species.</title>
        <authorList>
            <person name="Wang Y."/>
            <person name="Berthold D.E."/>
            <person name="Hu J."/>
            <person name="Lefler F.W."/>
            <person name="Laughinghouse H.D. IV."/>
        </authorList>
    </citation>
    <scope>NUCLEOTIDE SEQUENCE [LARGE SCALE GENOMIC DNA]</scope>
    <source>
        <strain evidence="3 4">BLCC-M154</strain>
    </source>
</reference>
<dbReference type="InterPro" id="IPR001646">
    <property type="entry name" value="5peptide_repeat"/>
</dbReference>
<dbReference type="InterPro" id="IPR051082">
    <property type="entry name" value="Pentapeptide-BTB/POZ_domain"/>
</dbReference>
<feature type="coiled-coil region" evidence="1">
    <location>
        <begin position="502"/>
        <end position="585"/>
    </location>
</feature>
<dbReference type="EMBL" id="JAQOSP010000036">
    <property type="protein sequence ID" value="MDJ1168813.1"/>
    <property type="molecule type" value="Genomic_DNA"/>
</dbReference>
<keyword evidence="4" id="KW-1185">Reference proteome</keyword>
<dbReference type="Pfam" id="PF00805">
    <property type="entry name" value="Pentapeptide"/>
    <property type="match status" value="4"/>
</dbReference>
<dbReference type="Gene3D" id="2.160.20.80">
    <property type="entry name" value="E3 ubiquitin-protein ligase SopA"/>
    <property type="match status" value="3"/>
</dbReference>
<feature type="region of interest" description="Disordered" evidence="2">
    <location>
        <begin position="1"/>
        <end position="45"/>
    </location>
</feature>
<dbReference type="PANTHER" id="PTHR14136:SF17">
    <property type="entry name" value="BTB_POZ DOMAIN-CONTAINING PROTEIN KCTD9"/>
    <property type="match status" value="1"/>
</dbReference>
<dbReference type="PANTHER" id="PTHR14136">
    <property type="entry name" value="BTB_POZ DOMAIN-CONTAINING PROTEIN KCTD9"/>
    <property type="match status" value="1"/>
</dbReference>
<evidence type="ECO:0000256" key="1">
    <source>
        <dbReference type="SAM" id="Coils"/>
    </source>
</evidence>
<dbReference type="Proteomes" id="UP001235303">
    <property type="component" value="Unassembled WGS sequence"/>
</dbReference>
<dbReference type="SUPFAM" id="SSF141571">
    <property type="entry name" value="Pentapeptide repeat-like"/>
    <property type="match status" value="1"/>
</dbReference>
<accession>A0ABT7APJ1</accession>
<sequence>MTDPTPNPQEQAHPTSEERNLDETQAASSPETTGSKNPQREFQQLDPDLNLIKEKILEDIARKIAENYSEHLSEQKLRDFFLDKNDHAFEDLKALLEDKKYQELIQPKNVIQRLKSRLEWLEDFKTIFPTAIVVGLCAGIFGVYSNYKADLRERKTTNELNNQRILEGYMNTIKEIELSRDYSEESKKERESFIQNLTVVTLRELTEGNDRKARLVLFLHQLGIPEKNPNDPCDISNSASHPDQCQFYKGGNLKFVHFTGYNLNNINLSYADLRGASFLNTQLLEAKLIGSDLKCEMLQEADILSEFPILELFRVFNLNQTAKQKCTDLRGAKLMGADLRGAELIGANLSGADLSVTASDKSSGNILIEKGANLTMTDLTGANLTGVNLSYATLKGALLNDAYLEITQCPKPNCLNLAFANLSNAYLNRANLTNANLTDAYLNRANLTNANLTGANLTRAELRGANLTGANLTDANLAGANLTGADLTGADLTSADLTGANLKSYDNLIDDLEESIDKYLDNPKNHSLSFNQETIDKVNQDVNFKQELEELRERVKQFDNSKNPLEAQKMAVEQFKKNIQKYRNRRIPKTDLTNATLIGTNLTDVTLDEVPQAKDAKFINNPGISDKLEQQLLNGGARKGYF</sequence>
<comment type="caution">
    <text evidence="3">The sequence shown here is derived from an EMBL/GenBank/DDBJ whole genome shotgun (WGS) entry which is preliminary data.</text>
</comment>
<protein>
    <submittedName>
        <fullName evidence="3">Pentapeptide repeat-containing protein</fullName>
    </submittedName>
</protein>
<evidence type="ECO:0000313" key="4">
    <source>
        <dbReference type="Proteomes" id="UP001235303"/>
    </source>
</evidence>
<evidence type="ECO:0000256" key="2">
    <source>
        <dbReference type="SAM" id="MobiDB-lite"/>
    </source>
</evidence>
<proteinExistence type="predicted"/>
<feature type="compositionally biased region" description="Polar residues" evidence="2">
    <location>
        <begin position="23"/>
        <end position="42"/>
    </location>
</feature>
<keyword evidence="1" id="KW-0175">Coiled coil</keyword>
<name>A0ABT7APJ1_9CYAN</name>
<gene>
    <name evidence="3" type="ORF">PMG71_05190</name>
</gene>
<organism evidence="3 4">
    <name type="scientific">Roseofilum acuticapitatum BLCC-M154</name>
    <dbReference type="NCBI Taxonomy" id="3022444"/>
    <lineage>
        <taxon>Bacteria</taxon>
        <taxon>Bacillati</taxon>
        <taxon>Cyanobacteriota</taxon>
        <taxon>Cyanophyceae</taxon>
        <taxon>Desertifilales</taxon>
        <taxon>Desertifilaceae</taxon>
        <taxon>Roseofilum</taxon>
        <taxon>Roseofilum acuticapitatum</taxon>
    </lineage>
</organism>
<dbReference type="RefSeq" id="WP_283752576.1">
    <property type="nucleotide sequence ID" value="NZ_JAQOSP010000036.1"/>
</dbReference>